<dbReference type="CDD" id="cd11714">
    <property type="entry name" value="GINS_A_archaea"/>
    <property type="match status" value="1"/>
</dbReference>
<dbReference type="RefSeq" id="WP_092699231.1">
    <property type="nucleotide sequence ID" value="NZ_FNFC01000002.1"/>
</dbReference>
<evidence type="ECO:0000313" key="2">
    <source>
        <dbReference type="EMBL" id="SDJ34030.1"/>
    </source>
</evidence>
<dbReference type="Proteomes" id="UP000198856">
    <property type="component" value="Unassembled WGS sequence"/>
</dbReference>
<dbReference type="OrthoDB" id="157576at2157"/>
<dbReference type="Gene3D" id="1.20.58.1030">
    <property type="match status" value="1"/>
</dbReference>
<reference evidence="2 3" key="1">
    <citation type="submission" date="2016-10" db="EMBL/GenBank/DDBJ databases">
        <authorList>
            <person name="de Groot N.N."/>
        </authorList>
    </citation>
    <scope>NUCLEOTIDE SEQUENCE [LARGE SCALE GENOMIC DNA]</scope>
    <source>
        <strain evidence="2 3">IBRC-M10015</strain>
    </source>
</reference>
<gene>
    <name evidence="2" type="ORF">SAMN05216226_102204</name>
</gene>
<dbReference type="EMBL" id="FNFC01000002">
    <property type="protein sequence ID" value="SDJ34030.1"/>
    <property type="molecule type" value="Genomic_DNA"/>
</dbReference>
<dbReference type="AlphaFoldDB" id="A0A1G8SZP6"/>
<dbReference type="Gene3D" id="3.40.5.50">
    <property type="match status" value="1"/>
</dbReference>
<evidence type="ECO:0000256" key="1">
    <source>
        <dbReference type="SAM" id="MobiDB-lite"/>
    </source>
</evidence>
<feature type="region of interest" description="Disordered" evidence="1">
    <location>
        <begin position="124"/>
        <end position="243"/>
    </location>
</feature>
<dbReference type="STRING" id="890420.SAMN05216226_102204"/>
<proteinExistence type="predicted"/>
<protein>
    <submittedName>
        <fullName evidence="2">DNA replication factor GINS</fullName>
    </submittedName>
</protein>
<keyword evidence="3" id="KW-1185">Reference proteome</keyword>
<accession>A0A1G8SZP6</accession>
<name>A0A1G8SZP6_9EURY</name>
<organism evidence="2 3">
    <name type="scientific">Halovenus aranensis</name>
    <dbReference type="NCBI Taxonomy" id="890420"/>
    <lineage>
        <taxon>Archaea</taxon>
        <taxon>Methanobacteriati</taxon>
        <taxon>Methanobacteriota</taxon>
        <taxon>Stenosarchaea group</taxon>
        <taxon>Halobacteria</taxon>
        <taxon>Halobacteriales</taxon>
        <taxon>Haloarculaceae</taxon>
        <taxon>Halovenus</taxon>
    </lineage>
</organism>
<evidence type="ECO:0000313" key="3">
    <source>
        <dbReference type="Proteomes" id="UP000198856"/>
    </source>
</evidence>
<sequence>MDLNELQSVRDRERQTDKLQQLRESFYADAGSFIQQLHAERDRAVERADDPFDSPEVRQLTDEIKTAEQTVEAIYEKRVGKIVKAASFAAADLPAESDGMTAEEQELFDDLVGNIKANRERVLALLDGDEPPTDTDTPAPTEGDEPAAAGVSGAPEPAETPAGWDETAESDSVTAADAMGGAPSPETEPAATGDAASQTNEPRPPADEAVPPSADPVDPPVRNDGGTATEQPQSDTDEAVQPDIERQRVQILDDVETFLGFDDRDYDLEPDDVVSLPAGNADILLEQGVAREL</sequence>